<gene>
    <name evidence="1" type="ORF">LV75_006228</name>
</gene>
<keyword evidence="2" id="KW-1185">Reference proteome</keyword>
<organism evidence="1 2">
    <name type="scientific">Actinokineospora diospyrosa</name>
    <dbReference type="NCBI Taxonomy" id="103728"/>
    <lineage>
        <taxon>Bacteria</taxon>
        <taxon>Bacillati</taxon>
        <taxon>Actinomycetota</taxon>
        <taxon>Actinomycetes</taxon>
        <taxon>Pseudonocardiales</taxon>
        <taxon>Pseudonocardiaceae</taxon>
        <taxon>Actinokineospora</taxon>
    </lineage>
</organism>
<dbReference type="Proteomes" id="UP001205185">
    <property type="component" value="Unassembled WGS sequence"/>
</dbReference>
<sequence>MELRPWEVERAREFAALRGRRVESWVGEEFALRENFEGNGPQFEDPEVPFVQMNGLQANLDHGEAFSITDYQSDDAWGLFPWPGAHYEYRPADGIYRWRPLPELPTGDVDEVVVLADAETGLLAEVHLVIGGNLLALVSGEVIERGNGTVDIVRLDECVLVFTNPDDIDRVPWSNPLSTLIPVHR</sequence>
<protein>
    <submittedName>
        <fullName evidence="1">Uncharacterized protein</fullName>
    </submittedName>
</protein>
<reference evidence="1 2" key="1">
    <citation type="submission" date="2022-06" db="EMBL/GenBank/DDBJ databases">
        <title>Genomic Encyclopedia of Archaeal and Bacterial Type Strains, Phase II (KMG-II): from individual species to whole genera.</title>
        <authorList>
            <person name="Goeker M."/>
        </authorList>
    </citation>
    <scope>NUCLEOTIDE SEQUENCE [LARGE SCALE GENOMIC DNA]</scope>
    <source>
        <strain evidence="1 2">DSM 44255</strain>
    </source>
</reference>
<dbReference type="EMBL" id="JAMTCO010000018">
    <property type="protein sequence ID" value="MCP2273697.1"/>
    <property type="molecule type" value="Genomic_DNA"/>
</dbReference>
<evidence type="ECO:0000313" key="1">
    <source>
        <dbReference type="EMBL" id="MCP2273697.1"/>
    </source>
</evidence>
<name>A0ABT1IM18_9PSEU</name>
<accession>A0ABT1IM18</accession>
<proteinExistence type="predicted"/>
<evidence type="ECO:0000313" key="2">
    <source>
        <dbReference type="Proteomes" id="UP001205185"/>
    </source>
</evidence>
<comment type="caution">
    <text evidence="1">The sequence shown here is derived from an EMBL/GenBank/DDBJ whole genome shotgun (WGS) entry which is preliminary data.</text>
</comment>
<dbReference type="RefSeq" id="WP_253890888.1">
    <property type="nucleotide sequence ID" value="NZ_BAAAVB010000017.1"/>
</dbReference>